<dbReference type="InterPro" id="IPR000456">
    <property type="entry name" value="Ribosomal_bL17"/>
</dbReference>
<dbReference type="EMBL" id="CDMZ01000054">
    <property type="protein sequence ID" value="CEM05516.1"/>
    <property type="molecule type" value="Genomic_DNA"/>
</dbReference>
<name>A0A0G4F0W8_9ALVE</name>
<evidence type="ECO:0000313" key="4">
    <source>
        <dbReference type="EMBL" id="CEM05516.1"/>
    </source>
</evidence>
<dbReference type="AlphaFoldDB" id="A0A0G4F0W8"/>
<keyword evidence="2" id="KW-0689">Ribosomal protein</keyword>
<dbReference type="PhylomeDB" id="A0A0G4F0W8"/>
<evidence type="ECO:0008006" key="5">
    <source>
        <dbReference type="Google" id="ProtNLM"/>
    </source>
</evidence>
<evidence type="ECO:0000256" key="1">
    <source>
        <dbReference type="ARBA" id="ARBA00008777"/>
    </source>
</evidence>
<reference evidence="4" key="1">
    <citation type="submission" date="2014-11" db="EMBL/GenBank/DDBJ databases">
        <authorList>
            <person name="Otto D Thomas"/>
            <person name="Naeem Raeece"/>
        </authorList>
    </citation>
    <scope>NUCLEOTIDE SEQUENCE</scope>
</reference>
<dbReference type="InterPro" id="IPR036373">
    <property type="entry name" value="Ribosomal_bL17_sf"/>
</dbReference>
<gene>
    <name evidence="4" type="ORF">Cvel_14649</name>
</gene>
<dbReference type="VEuPathDB" id="CryptoDB:Cvel_14649"/>
<dbReference type="PANTHER" id="PTHR14413">
    <property type="entry name" value="RIBOSOMAL PROTEIN L17"/>
    <property type="match status" value="1"/>
</dbReference>
<dbReference type="PANTHER" id="PTHR14413:SF16">
    <property type="entry name" value="LARGE RIBOSOMAL SUBUNIT PROTEIN BL17M"/>
    <property type="match status" value="1"/>
</dbReference>
<protein>
    <recommendedName>
        <fullName evidence="5">Ribosomal protein L17</fullName>
    </recommendedName>
</protein>
<accession>A0A0G4F0W8</accession>
<comment type="similarity">
    <text evidence="1">Belongs to the bacterial ribosomal protein bL17 family.</text>
</comment>
<dbReference type="SUPFAM" id="SSF64263">
    <property type="entry name" value="Prokaryotic ribosomal protein L17"/>
    <property type="match status" value="1"/>
</dbReference>
<dbReference type="Pfam" id="PF01196">
    <property type="entry name" value="Ribosomal_L17"/>
    <property type="match status" value="1"/>
</dbReference>
<dbReference type="GO" id="GO:0006412">
    <property type="term" value="P:translation"/>
    <property type="evidence" value="ECO:0007669"/>
    <property type="project" value="InterPro"/>
</dbReference>
<evidence type="ECO:0000256" key="3">
    <source>
        <dbReference type="ARBA" id="ARBA00023274"/>
    </source>
</evidence>
<organism evidence="4">
    <name type="scientific">Chromera velia CCMP2878</name>
    <dbReference type="NCBI Taxonomy" id="1169474"/>
    <lineage>
        <taxon>Eukaryota</taxon>
        <taxon>Sar</taxon>
        <taxon>Alveolata</taxon>
        <taxon>Colpodellida</taxon>
        <taxon>Chromeraceae</taxon>
        <taxon>Chromera</taxon>
    </lineage>
</organism>
<evidence type="ECO:0000256" key="2">
    <source>
        <dbReference type="ARBA" id="ARBA00022980"/>
    </source>
</evidence>
<dbReference type="GO" id="GO:0003735">
    <property type="term" value="F:structural constituent of ribosome"/>
    <property type="evidence" value="ECO:0007669"/>
    <property type="project" value="InterPro"/>
</dbReference>
<sequence length="265" mass="31551">MGFGETTRFIGLGVKRSKFRKFGRHPHIRWSMMKTMVDNLIKHQRMETSVARAKEVQQYVEEIVHFAKKDTPQADKIVESMLVSSQARQILYEKLLPRYRERPFFVTRIVPQWRVRMRDASPRAFIEFIDRPGELRPARPVGNRKLLWLWEAMQKTRRNHRRYFFTAKRLGLLTEEGKLIEDPKTLLKLHNFRWKHDPMDATEEGGDVLLTESDRIARPIQVPPSDLSMLDSLQPRNYPFALELNKNALRKVKEQKYFKGFIKKF</sequence>
<proteinExistence type="inferred from homology"/>
<keyword evidence="3" id="KW-0687">Ribonucleoprotein</keyword>
<dbReference type="Gene3D" id="3.90.1030.10">
    <property type="entry name" value="Ribosomal protein L17"/>
    <property type="match status" value="1"/>
</dbReference>
<dbReference type="GO" id="GO:0022625">
    <property type="term" value="C:cytosolic large ribosomal subunit"/>
    <property type="evidence" value="ECO:0007669"/>
    <property type="project" value="TreeGrafter"/>
</dbReference>